<accession>A0A0W0ZYP7</accession>
<name>A0A0W0ZYP7_9GAMM</name>
<dbReference type="AlphaFoldDB" id="A0A0W0ZYP7"/>
<organism evidence="5 6">
    <name type="scientific">Legionella tucsonensis</name>
    <dbReference type="NCBI Taxonomy" id="40335"/>
    <lineage>
        <taxon>Bacteria</taxon>
        <taxon>Pseudomonadati</taxon>
        <taxon>Pseudomonadota</taxon>
        <taxon>Gammaproteobacteria</taxon>
        <taxon>Legionellales</taxon>
        <taxon>Legionellaceae</taxon>
        <taxon>Legionella</taxon>
    </lineage>
</organism>
<gene>
    <name evidence="5" type="ORF">Ltuc_2069</name>
</gene>
<dbReference type="PRINTS" id="PR00502">
    <property type="entry name" value="NUDIXFAMILY"/>
</dbReference>
<dbReference type="PANTHER" id="PTHR43046:SF14">
    <property type="entry name" value="MUTT_NUDIX FAMILY PROTEIN"/>
    <property type="match status" value="1"/>
</dbReference>
<dbReference type="PROSITE" id="PS00893">
    <property type="entry name" value="NUDIX_BOX"/>
    <property type="match status" value="1"/>
</dbReference>
<dbReference type="SUPFAM" id="SSF55811">
    <property type="entry name" value="Nudix"/>
    <property type="match status" value="1"/>
</dbReference>
<evidence type="ECO:0000313" key="5">
    <source>
        <dbReference type="EMBL" id="KTD74222.1"/>
    </source>
</evidence>
<evidence type="ECO:0000256" key="3">
    <source>
        <dbReference type="RuleBase" id="RU003476"/>
    </source>
</evidence>
<sequence length="156" mass="18329">MINLRYFFYKNVTRCIRKIQSLLGLKTLGSRAIILNHHHQILLVKHTYQSHWYLPGGGVKKGESAKEAIIRELKEEVGIIPTEEPQLFGIYFHTYMGVYDYPIIFIIKRFTSAKASSPEIEQIAWYDYNKLPDMVSPGTKRRLDEYFAQNTKSDRW</sequence>
<dbReference type="PROSITE" id="PS51462">
    <property type="entry name" value="NUDIX"/>
    <property type="match status" value="1"/>
</dbReference>
<evidence type="ECO:0000256" key="1">
    <source>
        <dbReference type="ARBA" id="ARBA00001946"/>
    </source>
</evidence>
<proteinExistence type="inferred from homology"/>
<dbReference type="InterPro" id="IPR000086">
    <property type="entry name" value="NUDIX_hydrolase_dom"/>
</dbReference>
<dbReference type="Proteomes" id="UP000054693">
    <property type="component" value="Unassembled WGS sequence"/>
</dbReference>
<dbReference type="RefSeq" id="WP_058521190.1">
    <property type="nucleotide sequence ID" value="NZ_CAAAIP010000006.1"/>
</dbReference>
<protein>
    <submittedName>
        <fullName evidence="5">MutT/nudix family protein</fullName>
    </submittedName>
</protein>
<dbReference type="STRING" id="40335.Ltuc_2069"/>
<dbReference type="Pfam" id="PF00293">
    <property type="entry name" value="NUDIX"/>
    <property type="match status" value="1"/>
</dbReference>
<dbReference type="InterPro" id="IPR015797">
    <property type="entry name" value="NUDIX_hydrolase-like_dom_sf"/>
</dbReference>
<comment type="caution">
    <text evidence="5">The sequence shown here is derived from an EMBL/GenBank/DDBJ whole genome shotgun (WGS) entry which is preliminary data.</text>
</comment>
<dbReference type="OrthoDB" id="9791228at2"/>
<comment type="cofactor">
    <cofactor evidence="1">
        <name>Mg(2+)</name>
        <dbReference type="ChEBI" id="CHEBI:18420"/>
    </cofactor>
</comment>
<dbReference type="InterPro" id="IPR020476">
    <property type="entry name" value="Nudix_hydrolase"/>
</dbReference>
<evidence type="ECO:0000313" key="6">
    <source>
        <dbReference type="Proteomes" id="UP000054693"/>
    </source>
</evidence>
<reference evidence="5 6" key="1">
    <citation type="submission" date="2015-11" db="EMBL/GenBank/DDBJ databases">
        <title>Genomic analysis of 38 Legionella species identifies large and diverse effector repertoires.</title>
        <authorList>
            <person name="Burstein D."/>
            <person name="Amaro F."/>
            <person name="Zusman T."/>
            <person name="Lifshitz Z."/>
            <person name="Cohen O."/>
            <person name="Gilbert J.A."/>
            <person name="Pupko T."/>
            <person name="Shuman H.A."/>
            <person name="Segal G."/>
        </authorList>
    </citation>
    <scope>NUCLEOTIDE SEQUENCE [LARGE SCALE GENOMIC DNA]</scope>
    <source>
        <strain evidence="5 6">ATCC 49180</strain>
    </source>
</reference>
<feature type="domain" description="Nudix hydrolase" evidence="4">
    <location>
        <begin position="25"/>
        <end position="149"/>
    </location>
</feature>
<evidence type="ECO:0000256" key="2">
    <source>
        <dbReference type="ARBA" id="ARBA00022801"/>
    </source>
</evidence>
<dbReference type="PANTHER" id="PTHR43046">
    <property type="entry name" value="GDP-MANNOSE MANNOSYL HYDROLASE"/>
    <property type="match status" value="1"/>
</dbReference>
<evidence type="ECO:0000259" key="4">
    <source>
        <dbReference type="PROSITE" id="PS51462"/>
    </source>
</evidence>
<keyword evidence="2 3" id="KW-0378">Hydrolase</keyword>
<keyword evidence="6" id="KW-1185">Reference proteome</keyword>
<dbReference type="Gene3D" id="3.90.79.10">
    <property type="entry name" value="Nucleoside Triphosphate Pyrophosphohydrolase"/>
    <property type="match status" value="1"/>
</dbReference>
<comment type="similarity">
    <text evidence="3">Belongs to the Nudix hydrolase family.</text>
</comment>
<dbReference type="InterPro" id="IPR020084">
    <property type="entry name" value="NUDIX_hydrolase_CS"/>
</dbReference>
<dbReference type="GO" id="GO:0016787">
    <property type="term" value="F:hydrolase activity"/>
    <property type="evidence" value="ECO:0007669"/>
    <property type="project" value="UniProtKB-KW"/>
</dbReference>
<dbReference type="EMBL" id="LNZA01000001">
    <property type="protein sequence ID" value="KTD74222.1"/>
    <property type="molecule type" value="Genomic_DNA"/>
</dbReference>
<dbReference type="PATRIC" id="fig|40335.7.peg.2201"/>